<gene>
    <name evidence="1" type="ORF">DF222_10425</name>
</gene>
<comment type="caution">
    <text evidence="1">The sequence shown here is derived from an EMBL/GenBank/DDBJ whole genome shotgun (WGS) entry which is preliminary data.</text>
</comment>
<name>A0A2U1T4T9_9CORY</name>
<proteinExistence type="predicted"/>
<dbReference type="AlphaFoldDB" id="A0A2U1T4T9"/>
<organism evidence="1 2">
    <name type="scientific">Corynebacterium yudongzhengii</name>
    <dbReference type="NCBI Taxonomy" id="2080740"/>
    <lineage>
        <taxon>Bacteria</taxon>
        <taxon>Bacillati</taxon>
        <taxon>Actinomycetota</taxon>
        <taxon>Actinomycetes</taxon>
        <taxon>Mycobacteriales</taxon>
        <taxon>Corynebacteriaceae</taxon>
        <taxon>Corynebacterium</taxon>
    </lineage>
</organism>
<evidence type="ECO:0000313" key="1">
    <source>
        <dbReference type="EMBL" id="PWC00898.1"/>
    </source>
</evidence>
<dbReference type="RefSeq" id="WP_108432041.1">
    <property type="nucleotide sequence ID" value="NZ_CP026947.1"/>
</dbReference>
<evidence type="ECO:0000313" key="2">
    <source>
        <dbReference type="Proteomes" id="UP000244989"/>
    </source>
</evidence>
<dbReference type="KEGG" id="cyz:C3B44_08780"/>
<sequence>MTALERDREIRRISTSDDAQRDYDYVALAVGHLKARPTSRENRWLMTAEDANSIAHTMLTGDSDNPAATHHEGS</sequence>
<dbReference type="EMBL" id="QEEZ01000026">
    <property type="protein sequence ID" value="PWC00898.1"/>
    <property type="molecule type" value="Genomic_DNA"/>
</dbReference>
<keyword evidence="2" id="KW-1185">Reference proteome</keyword>
<dbReference type="Proteomes" id="UP000244989">
    <property type="component" value="Unassembled WGS sequence"/>
</dbReference>
<protein>
    <submittedName>
        <fullName evidence="1">Uncharacterized protein</fullName>
    </submittedName>
</protein>
<reference evidence="2" key="1">
    <citation type="submission" date="2018-04" db="EMBL/GenBank/DDBJ databases">
        <authorList>
            <person name="Liu S."/>
            <person name="Wang Z."/>
            <person name="Li J."/>
        </authorList>
    </citation>
    <scope>NUCLEOTIDE SEQUENCE [LARGE SCALE GENOMIC DNA]</scope>
    <source>
        <strain evidence="2">2189</strain>
    </source>
</reference>
<accession>A0A2U1T4T9</accession>